<dbReference type="GO" id="GO:0000444">
    <property type="term" value="C:MIS12/MIND type complex"/>
    <property type="evidence" value="ECO:0007669"/>
    <property type="project" value="InterPro"/>
</dbReference>
<keyword evidence="5" id="KW-0498">Mitosis</keyword>
<evidence type="ECO:0000256" key="1">
    <source>
        <dbReference type="ARBA" id="ARBA00004123"/>
    </source>
</evidence>
<evidence type="ECO:0000256" key="3">
    <source>
        <dbReference type="ARBA" id="ARBA00022454"/>
    </source>
</evidence>
<evidence type="ECO:0000256" key="6">
    <source>
        <dbReference type="ARBA" id="ARBA00022838"/>
    </source>
</evidence>
<proteinExistence type="predicted"/>
<evidence type="ECO:0000256" key="8">
    <source>
        <dbReference type="ARBA" id="ARBA00023306"/>
    </source>
</evidence>
<keyword evidence="4" id="KW-0132">Cell division</keyword>
<protein>
    <submittedName>
        <fullName evidence="10">Uncharacterized protein</fullName>
    </submittedName>
</protein>
<evidence type="ECO:0000256" key="4">
    <source>
        <dbReference type="ARBA" id="ARBA00022618"/>
    </source>
</evidence>
<sequence>LTRTIDASTNDERVMSLRGYATGSRRWQHFISALELAIQRSARRWTSEDFAECFPEFVEEDKDRAMRIYNQVADYIESENQRNFEALFNEYDLQNKIDILDKMVRDAKTRKASGDLGPDVRSDEMRPQSAVYGRTVPILRAEIARVRSLHAKMEGQNLALADDLQAVVKEGDILQKRIDDILDKVDEAHNAWESVPMEDVHAWTSQVSEKTKPVLRS</sequence>
<evidence type="ECO:0000256" key="2">
    <source>
        <dbReference type="ARBA" id="ARBA00004629"/>
    </source>
</evidence>
<dbReference type="AlphaFoldDB" id="A0AAD2K2I6"/>
<reference evidence="10" key="1">
    <citation type="submission" date="2023-11" db="EMBL/GenBank/DDBJ databases">
        <authorList>
            <person name="De Vega J J."/>
            <person name="De Vega J J."/>
        </authorList>
    </citation>
    <scope>NUCLEOTIDE SEQUENCE</scope>
</reference>
<dbReference type="EMBL" id="CAVNYO010000399">
    <property type="protein sequence ID" value="CAK5274001.1"/>
    <property type="molecule type" value="Genomic_DNA"/>
</dbReference>
<keyword evidence="8" id="KW-0131">Cell cycle</keyword>
<keyword evidence="7" id="KW-0539">Nucleus</keyword>
<evidence type="ECO:0000313" key="11">
    <source>
        <dbReference type="Proteomes" id="UP001295794"/>
    </source>
</evidence>
<dbReference type="GO" id="GO:0007059">
    <property type="term" value="P:chromosome segregation"/>
    <property type="evidence" value="ECO:0007669"/>
    <property type="project" value="TreeGrafter"/>
</dbReference>
<evidence type="ECO:0000256" key="5">
    <source>
        <dbReference type="ARBA" id="ARBA00022776"/>
    </source>
</evidence>
<comment type="caution">
    <text evidence="10">The sequence shown here is derived from an EMBL/GenBank/DDBJ whole genome shotgun (WGS) entry which is preliminary data.</text>
</comment>
<comment type="subcellular location">
    <subcellularLocation>
        <location evidence="2">Chromosome</location>
        <location evidence="2">Centromere</location>
        <location evidence="2">Kinetochore</location>
    </subcellularLocation>
    <subcellularLocation>
        <location evidence="1">Nucleus</location>
    </subcellularLocation>
</comment>
<keyword evidence="3" id="KW-0158">Chromosome</keyword>
<keyword evidence="9" id="KW-0137">Centromere</keyword>
<dbReference type="InterPro" id="IPR007128">
    <property type="entry name" value="PMF1/Nnf1"/>
</dbReference>
<accession>A0AAD2K2I6</accession>
<dbReference type="Pfam" id="PF03980">
    <property type="entry name" value="Nnf1"/>
    <property type="match status" value="1"/>
</dbReference>
<keyword evidence="6" id="KW-0995">Kinetochore</keyword>
<evidence type="ECO:0000313" key="10">
    <source>
        <dbReference type="EMBL" id="CAK5274001.1"/>
    </source>
</evidence>
<evidence type="ECO:0000256" key="7">
    <source>
        <dbReference type="ARBA" id="ARBA00023242"/>
    </source>
</evidence>
<dbReference type="GO" id="GO:0051301">
    <property type="term" value="P:cell division"/>
    <property type="evidence" value="ECO:0007669"/>
    <property type="project" value="UniProtKB-KW"/>
</dbReference>
<keyword evidence="11" id="KW-1185">Reference proteome</keyword>
<evidence type="ECO:0000256" key="9">
    <source>
        <dbReference type="ARBA" id="ARBA00023328"/>
    </source>
</evidence>
<dbReference type="Proteomes" id="UP001295794">
    <property type="component" value="Unassembled WGS sequence"/>
</dbReference>
<dbReference type="GO" id="GO:0005634">
    <property type="term" value="C:nucleus"/>
    <property type="evidence" value="ECO:0007669"/>
    <property type="project" value="UniProtKB-SubCell"/>
</dbReference>
<organism evidence="10 11">
    <name type="scientific">Mycena citricolor</name>
    <dbReference type="NCBI Taxonomy" id="2018698"/>
    <lineage>
        <taxon>Eukaryota</taxon>
        <taxon>Fungi</taxon>
        <taxon>Dikarya</taxon>
        <taxon>Basidiomycota</taxon>
        <taxon>Agaricomycotina</taxon>
        <taxon>Agaricomycetes</taxon>
        <taxon>Agaricomycetidae</taxon>
        <taxon>Agaricales</taxon>
        <taxon>Marasmiineae</taxon>
        <taxon>Mycenaceae</taxon>
        <taxon>Mycena</taxon>
    </lineage>
</organism>
<name>A0AAD2K2I6_9AGAR</name>
<dbReference type="PANTHER" id="PTHR15459:SF3">
    <property type="entry name" value="POLYAMINE-MODULATED FACTOR 1"/>
    <property type="match status" value="1"/>
</dbReference>
<dbReference type="PANTHER" id="PTHR15459">
    <property type="entry name" value="POLYAMINE-MODULATED FACTOR 1"/>
    <property type="match status" value="1"/>
</dbReference>
<gene>
    <name evidence="10" type="ORF">MYCIT1_LOCUS20892</name>
</gene>
<feature type="non-terminal residue" evidence="10">
    <location>
        <position position="1"/>
    </location>
</feature>